<comment type="caution">
    <text evidence="2">The sequence shown here is derived from an EMBL/GenBank/DDBJ whole genome shotgun (WGS) entry which is preliminary data.</text>
</comment>
<organism evidence="2 3">
    <name type="scientific">Halalkalibacter alkalisediminis</name>
    <dbReference type="NCBI Taxonomy" id="935616"/>
    <lineage>
        <taxon>Bacteria</taxon>
        <taxon>Bacillati</taxon>
        <taxon>Bacillota</taxon>
        <taxon>Bacilli</taxon>
        <taxon>Bacillales</taxon>
        <taxon>Bacillaceae</taxon>
        <taxon>Halalkalibacter</taxon>
    </lineage>
</organism>
<accession>A0ABV6NLI2</accession>
<gene>
    <name evidence="2" type="ORF">ACFFH4_21810</name>
</gene>
<dbReference type="InterPro" id="IPR025657">
    <property type="entry name" value="RadC_JAB"/>
</dbReference>
<evidence type="ECO:0000259" key="1">
    <source>
        <dbReference type="Pfam" id="PF04002"/>
    </source>
</evidence>
<dbReference type="EMBL" id="JBHLTR010000076">
    <property type="protein sequence ID" value="MFC0561546.1"/>
    <property type="molecule type" value="Genomic_DNA"/>
</dbReference>
<dbReference type="Gene3D" id="3.40.140.10">
    <property type="entry name" value="Cytidine Deaminase, domain 2"/>
    <property type="match status" value="1"/>
</dbReference>
<reference evidence="2 3" key="1">
    <citation type="submission" date="2024-09" db="EMBL/GenBank/DDBJ databases">
        <authorList>
            <person name="Sun Q."/>
            <person name="Mori K."/>
        </authorList>
    </citation>
    <scope>NUCLEOTIDE SEQUENCE [LARGE SCALE GENOMIC DNA]</scope>
    <source>
        <strain evidence="2 3">NCAIM B.02301</strain>
    </source>
</reference>
<feature type="domain" description="RadC-like JAB" evidence="1">
    <location>
        <begin position="3"/>
        <end position="33"/>
    </location>
</feature>
<keyword evidence="3" id="KW-1185">Reference proteome</keyword>
<dbReference type="RefSeq" id="WP_273848007.1">
    <property type="nucleotide sequence ID" value="NZ_JAQQWT010000044.1"/>
</dbReference>
<protein>
    <submittedName>
        <fullName evidence="2">JAB domain-containing protein</fullName>
    </submittedName>
</protein>
<evidence type="ECO:0000313" key="2">
    <source>
        <dbReference type="EMBL" id="MFC0561546.1"/>
    </source>
</evidence>
<name>A0ABV6NLI2_9BACI</name>
<dbReference type="Proteomes" id="UP001589833">
    <property type="component" value="Unassembled WGS sequence"/>
</dbReference>
<evidence type="ECO:0000313" key="3">
    <source>
        <dbReference type="Proteomes" id="UP001589833"/>
    </source>
</evidence>
<dbReference type="Pfam" id="PF04002">
    <property type="entry name" value="RadC"/>
    <property type="match status" value="1"/>
</dbReference>
<proteinExistence type="predicted"/>
<sequence length="36" mass="4117">MLKLHECGKVLGIEVLDHLIVNANAKYYSIKEHSHI</sequence>